<feature type="region of interest" description="Disordered" evidence="1">
    <location>
        <begin position="632"/>
        <end position="663"/>
    </location>
</feature>
<evidence type="ECO:0000313" key="5">
    <source>
        <dbReference type="Proteomes" id="UP000574390"/>
    </source>
</evidence>
<accession>A0A7J6S5N0</accession>
<keyword evidence="4" id="KW-1185">Reference proteome</keyword>
<dbReference type="AlphaFoldDB" id="A0A7J6S5N0"/>
<evidence type="ECO:0000313" key="4">
    <source>
        <dbReference type="Proteomes" id="UP000553632"/>
    </source>
</evidence>
<dbReference type="Proteomes" id="UP000553632">
    <property type="component" value="Unassembled WGS sequence"/>
</dbReference>
<dbReference type="EMBL" id="JABANM010036823">
    <property type="protein sequence ID" value="KAF4687083.1"/>
    <property type="molecule type" value="Genomic_DNA"/>
</dbReference>
<dbReference type="Proteomes" id="UP000574390">
    <property type="component" value="Unassembled WGS sequence"/>
</dbReference>
<reference evidence="4 5" key="1">
    <citation type="submission" date="2020-04" db="EMBL/GenBank/DDBJ databases">
        <title>Perkinsus olseni comparative genomics.</title>
        <authorList>
            <person name="Bogema D.R."/>
        </authorList>
    </citation>
    <scope>NUCLEOTIDE SEQUENCE [LARGE SCALE GENOMIC DNA]</scope>
    <source>
        <strain evidence="2">ATCC PRA-205</strain>
        <strain evidence="3 4">ATCC PRA-207</strain>
    </source>
</reference>
<proteinExistence type="predicted"/>
<comment type="caution">
    <text evidence="3">The sequence shown here is derived from an EMBL/GenBank/DDBJ whole genome shotgun (WGS) entry which is preliminary data.</text>
</comment>
<feature type="region of interest" description="Disordered" evidence="1">
    <location>
        <begin position="86"/>
        <end position="117"/>
    </location>
</feature>
<protein>
    <submittedName>
        <fullName evidence="3">Uncharacterized protein</fullName>
    </submittedName>
</protein>
<gene>
    <name evidence="2" type="ORF">FOZ62_009855</name>
    <name evidence="3" type="ORF">FOZ63_021127</name>
</gene>
<evidence type="ECO:0000256" key="1">
    <source>
        <dbReference type="SAM" id="MobiDB-lite"/>
    </source>
</evidence>
<name>A0A7J6S5N0_PEROL</name>
<feature type="compositionally biased region" description="Low complexity" evidence="1">
    <location>
        <begin position="95"/>
        <end position="115"/>
    </location>
</feature>
<sequence length="663" mass="74621">MSTKRRRSSAAGVKEYPIEIYSLDLDRHYFNAVGVDPSDTSATRRMTCHYCHNTWRRNATRFAEHLWDDHREAVFEELPALRRKYSTESSSGVHPASRTPARTSRTTTPVTGGTSDRAKSAIPVKSFFLPPLSGTLVDSFRRRAAAACISNNAPLSLLFATDFVKAVDSVRPGFLKASEACQIKGYDQLEDSLKTEALSKASTALSMSTGKRHAALHLQRYVDKAGDRAVVACVTVDEPKHNQVGNQMYKRMVPLCGSVIPPSTRESIQAESDWIWSFVIHECESLLKQYKISIGGLVVNDIDLSKYLARRLSREKTFECSSPIVIPCFEVVIEEALRSIILGNSTFSWLGSAYSKLGEIVQTRIDNITFKGSVPPEDDSEPYLRFKYILDEWRSIQEFLMALTDIAIWTKLEPTTQDLQRELSQLFNSPDKQKEIASAVGPLELLRGLRRDVRDLSIFDATKRVRDCFQQLQSEDNISQVGRAAKDAVARCGGILLGGRQWMMRYDPTNVEDSSDWIYENQREVLSEIEAFNGYRKEEGLEEFAVSGAVSTLVEYFRSDGKHSEMSKLRPQMSPLQYWDMYKDTDSFSSYLYKSIITPCSNYIPRELFTSSKDSEIVAERLFAAGVIKWSGEPKTSSKNTTDGAGEDDRKRADCPPDSDPIA</sequence>
<evidence type="ECO:0000313" key="2">
    <source>
        <dbReference type="EMBL" id="KAF4687083.1"/>
    </source>
</evidence>
<evidence type="ECO:0000313" key="3">
    <source>
        <dbReference type="EMBL" id="KAF4728208.1"/>
    </source>
</evidence>
<organism evidence="3 4">
    <name type="scientific">Perkinsus olseni</name>
    <name type="common">Perkinsus atlanticus</name>
    <dbReference type="NCBI Taxonomy" id="32597"/>
    <lineage>
        <taxon>Eukaryota</taxon>
        <taxon>Sar</taxon>
        <taxon>Alveolata</taxon>
        <taxon>Perkinsozoa</taxon>
        <taxon>Perkinsea</taxon>
        <taxon>Perkinsida</taxon>
        <taxon>Perkinsidae</taxon>
        <taxon>Perkinsus</taxon>
    </lineage>
</organism>
<feature type="compositionally biased region" description="Polar residues" evidence="1">
    <location>
        <begin position="634"/>
        <end position="643"/>
    </location>
</feature>
<dbReference type="EMBL" id="JABANO010020608">
    <property type="protein sequence ID" value="KAF4728208.1"/>
    <property type="molecule type" value="Genomic_DNA"/>
</dbReference>